<comment type="caution">
    <text evidence="3">The sequence shown here is derived from an EMBL/GenBank/DDBJ whole genome shotgun (WGS) entry which is preliminary data.</text>
</comment>
<keyword evidence="2" id="KW-0732">Signal</keyword>
<feature type="chain" id="PRO_5039110857" evidence="2">
    <location>
        <begin position="23"/>
        <end position="433"/>
    </location>
</feature>
<protein>
    <submittedName>
        <fullName evidence="3">Uncharacterized protein</fullName>
    </submittedName>
</protein>
<accession>W4QU22</accession>
<name>W4QU22_HALA3</name>
<dbReference type="RefSeq" id="WP_035664347.1">
    <property type="nucleotide sequence ID" value="NZ_BAUV01000014.1"/>
</dbReference>
<keyword evidence="4" id="KW-1185">Reference proteome</keyword>
<dbReference type="Proteomes" id="UP000018896">
    <property type="component" value="Unassembled WGS sequence"/>
</dbReference>
<dbReference type="OrthoDB" id="2968939at2"/>
<evidence type="ECO:0000256" key="2">
    <source>
        <dbReference type="SAM" id="SignalP"/>
    </source>
</evidence>
<feature type="signal peptide" evidence="2">
    <location>
        <begin position="1"/>
        <end position="22"/>
    </location>
</feature>
<dbReference type="InterPro" id="IPR019076">
    <property type="entry name" value="Spore_lipoprot_YhcN/YlaJ-like"/>
</dbReference>
<gene>
    <name evidence="3" type="ORF">JCM9157_2201</name>
</gene>
<feature type="compositionally biased region" description="Gly residues" evidence="1">
    <location>
        <begin position="71"/>
        <end position="83"/>
    </location>
</feature>
<reference evidence="3 4" key="1">
    <citation type="journal article" date="2014" name="Genome Announc.">
        <title>Draft Genome Sequences of Three Alkaliphilic Bacillus Strains, Bacillus wakoensis JCM 9140T, Bacillus akibai JCM 9157T, and Bacillus hemicellulosilyticus JCM 9152T.</title>
        <authorList>
            <person name="Yuki M."/>
            <person name="Oshima K."/>
            <person name="Suda W."/>
            <person name="Oshida Y."/>
            <person name="Kitamura K."/>
            <person name="Iida T."/>
            <person name="Hattori M."/>
            <person name="Ohkuma M."/>
        </authorList>
    </citation>
    <scope>NUCLEOTIDE SEQUENCE [LARGE SCALE GENOMIC DNA]</scope>
    <source>
        <strain evidence="3 4">JCM 9157</strain>
    </source>
</reference>
<evidence type="ECO:0000313" key="4">
    <source>
        <dbReference type="Proteomes" id="UP000018896"/>
    </source>
</evidence>
<dbReference type="AlphaFoldDB" id="W4QU22"/>
<dbReference type="PROSITE" id="PS51257">
    <property type="entry name" value="PROKAR_LIPOPROTEIN"/>
    <property type="match status" value="1"/>
</dbReference>
<dbReference type="Pfam" id="PF09580">
    <property type="entry name" value="Spore_YhcN_YlaJ"/>
    <property type="match status" value="1"/>
</dbReference>
<feature type="region of interest" description="Disordered" evidence="1">
    <location>
        <begin position="38"/>
        <end position="107"/>
    </location>
</feature>
<evidence type="ECO:0000313" key="3">
    <source>
        <dbReference type="EMBL" id="GAE35108.1"/>
    </source>
</evidence>
<proteinExistence type="predicted"/>
<organism evidence="3 4">
    <name type="scientific">Halalkalibacter akibai (strain ATCC 43226 / DSM 21942 / CIP 109018 / JCM 9157 / 1139)</name>
    <name type="common">Bacillus akibai</name>
    <dbReference type="NCBI Taxonomy" id="1236973"/>
    <lineage>
        <taxon>Bacteria</taxon>
        <taxon>Bacillati</taxon>
        <taxon>Bacillota</taxon>
        <taxon>Bacilli</taxon>
        <taxon>Bacillales</taxon>
        <taxon>Bacillaceae</taxon>
        <taxon>Halalkalibacter</taxon>
    </lineage>
</organism>
<dbReference type="EMBL" id="BAUV01000014">
    <property type="protein sequence ID" value="GAE35108.1"/>
    <property type="molecule type" value="Genomic_DNA"/>
</dbReference>
<dbReference type="STRING" id="1236973.JCM9157_2201"/>
<feature type="region of interest" description="Disordered" evidence="1">
    <location>
        <begin position="260"/>
        <end position="299"/>
    </location>
</feature>
<evidence type="ECO:0000256" key="1">
    <source>
        <dbReference type="SAM" id="MobiDB-lite"/>
    </source>
</evidence>
<sequence>MKKIAMSVAAATMLLGGLAGCGADNQATDMGANQYQTGTTAQDMRGGGATTGRHQGEGPLTDMMTRDNGRGTTGLGTGQGTTGLGTDRHTAHGTNRATGGQGTGQGAGVGTQARGGLFGGQGQAGQGGFLGGQGRTGQTGQGGFFNGGNAGRTEQGITGQGVTGRTTINGVGQNTGQGRAGGFFGLGQDNQNQGQTRTHLNNYNTRDNQGLFGTQGRGGTGMFGGQGTTGTERAGLTGGNRPGMVDEDGILRGRARGGAGALGTTPGHQRQGHGAMNLEGRDRGTANRGTGLGTTGHGNRTGVQHDQGHTGAQGTVNYHKDYDGQTVQRMVDQIEEVDGVDEARVIIHDDDVVIGITADDDIDGVKRNVERSAKRLADGKNVRVVTDNDAVGRIRTMDNTLRTGTAFDEIGATFTDMLGDLGRAAQRPFERSR</sequence>